<comment type="caution">
    <text evidence="2">The sequence shown here is derived from an EMBL/GenBank/DDBJ whole genome shotgun (WGS) entry which is preliminary data.</text>
</comment>
<keyword evidence="1" id="KW-0472">Membrane</keyword>
<gene>
    <name evidence="2" type="ORF">BTM25_09140</name>
</gene>
<protein>
    <submittedName>
        <fullName evidence="2">Uncharacterized protein</fullName>
    </submittedName>
</protein>
<dbReference type="AlphaFoldDB" id="A0A2P4UN88"/>
<feature type="transmembrane region" description="Helical" evidence="1">
    <location>
        <begin position="52"/>
        <end position="73"/>
    </location>
</feature>
<evidence type="ECO:0000313" key="2">
    <source>
        <dbReference type="EMBL" id="POM26513.1"/>
    </source>
</evidence>
<evidence type="ECO:0000313" key="3">
    <source>
        <dbReference type="Proteomes" id="UP000242367"/>
    </source>
</evidence>
<keyword evidence="1" id="KW-1133">Transmembrane helix</keyword>
<reference evidence="2 3" key="1">
    <citation type="journal article" date="2017" name="Chemistry">
        <title>Isolation, Biosynthesis and Chemical Modifications of Rubterolones A-F: Rare Tropolone Alkaloids from Actinomadura sp. 5-2.</title>
        <authorList>
            <person name="Guo H."/>
            <person name="Benndorf R."/>
            <person name="Leichnitz D."/>
            <person name="Klassen J.L."/>
            <person name="Vollmers J."/>
            <person name="Gorls H."/>
            <person name="Steinacker M."/>
            <person name="Weigel C."/>
            <person name="Dahse H.M."/>
            <person name="Kaster A.K."/>
            <person name="de Beer Z.W."/>
            <person name="Poulsen M."/>
            <person name="Beemelmanns C."/>
        </authorList>
    </citation>
    <scope>NUCLEOTIDE SEQUENCE [LARGE SCALE GENOMIC DNA]</scope>
    <source>
        <strain evidence="2 3">5-2</strain>
    </source>
</reference>
<sequence>MRHAADVGSTMVGEMSPPAPVPSSRAARAVVFATVCTVLAVSGHAVASSCAVSVAAVTAGFGGSALLGFALAGRERSLRTITGVLVGGQYALHCLFSGSSRPGMVMHHAATVPAPVEHHSGSWMTLAHLGAALVSAWWLRRGERAVWGLARRLAGRPARLLLVLSRPSAPAAPRPVPAVRPRPVVRVLRHDVVRRGPPSVSRALG</sequence>
<accession>A0A2P4UN88</accession>
<dbReference type="EMBL" id="MTBP01000001">
    <property type="protein sequence ID" value="POM26513.1"/>
    <property type="molecule type" value="Genomic_DNA"/>
</dbReference>
<keyword evidence="3" id="KW-1185">Reference proteome</keyword>
<proteinExistence type="predicted"/>
<name>A0A2P4UN88_9ACTN</name>
<dbReference type="Proteomes" id="UP000242367">
    <property type="component" value="Unassembled WGS sequence"/>
</dbReference>
<evidence type="ECO:0000256" key="1">
    <source>
        <dbReference type="SAM" id="Phobius"/>
    </source>
</evidence>
<keyword evidence="1" id="KW-0812">Transmembrane</keyword>
<organism evidence="2 3">
    <name type="scientific">Actinomadura rubteroloni</name>
    <dbReference type="NCBI Taxonomy" id="1926885"/>
    <lineage>
        <taxon>Bacteria</taxon>
        <taxon>Bacillati</taxon>
        <taxon>Actinomycetota</taxon>
        <taxon>Actinomycetes</taxon>
        <taxon>Streptosporangiales</taxon>
        <taxon>Thermomonosporaceae</taxon>
        <taxon>Actinomadura</taxon>
    </lineage>
</organism>
<feature type="transmembrane region" description="Helical" evidence="1">
    <location>
        <begin position="26"/>
        <end position="46"/>
    </location>
</feature>